<reference evidence="2 4" key="1">
    <citation type="journal article" date="2016" name="Int. J. Mol. Sci.">
        <title>Comparative genomics of the extreme acidophile Acidithiobacillus thiooxidans reveals intraspecific divergence and niche adaptation.</title>
        <authorList>
            <person name="Zhang X."/>
            <person name="Feng X."/>
            <person name="Tao J."/>
            <person name="Ma L."/>
            <person name="Xiao Y."/>
            <person name="Liang Y."/>
            <person name="Liu X."/>
            <person name="Yin H."/>
        </authorList>
    </citation>
    <scope>NUCLEOTIDE SEQUENCE [LARGE SCALE GENOMIC DNA]</scope>
    <source>
        <strain evidence="3 4">A02</strain>
        <strain evidence="2">DXS-W</strain>
    </source>
</reference>
<accession>A0A1C2J8S2</accession>
<dbReference type="AlphaFoldDB" id="A0A1C2J8S2"/>
<dbReference type="STRING" id="930.GCA_002079865_03578"/>
<evidence type="ECO:0000313" key="5">
    <source>
        <dbReference type="Proteomes" id="UP000095008"/>
    </source>
</evidence>
<dbReference type="InterPro" id="IPR000572">
    <property type="entry name" value="OxRdtase_Mopterin-bd_dom"/>
</dbReference>
<dbReference type="OrthoDB" id="9795587at2"/>
<dbReference type="CDD" id="cd00321">
    <property type="entry name" value="SO_family_Moco"/>
    <property type="match status" value="1"/>
</dbReference>
<evidence type="ECO:0000313" key="3">
    <source>
        <dbReference type="EMBL" id="OCX69322.1"/>
    </source>
</evidence>
<gene>
    <name evidence="2" type="ORF">A6M23_19330</name>
    <name evidence="3" type="ORF">A6P07_16730</name>
</gene>
<dbReference type="eggNOG" id="COG2041">
    <property type="taxonomic scope" value="Bacteria"/>
</dbReference>
<evidence type="ECO:0000313" key="2">
    <source>
        <dbReference type="EMBL" id="OCX68004.1"/>
    </source>
</evidence>
<dbReference type="Proteomes" id="UP000095008">
    <property type="component" value="Unassembled WGS sequence"/>
</dbReference>
<evidence type="ECO:0000313" key="4">
    <source>
        <dbReference type="Proteomes" id="UP000094893"/>
    </source>
</evidence>
<dbReference type="Proteomes" id="UP000094893">
    <property type="component" value="Unassembled WGS sequence"/>
</dbReference>
<organism evidence="2 5">
    <name type="scientific">Acidithiobacillus thiooxidans</name>
    <name type="common">Thiobacillus thiooxidans</name>
    <dbReference type="NCBI Taxonomy" id="930"/>
    <lineage>
        <taxon>Bacteria</taxon>
        <taxon>Pseudomonadati</taxon>
        <taxon>Pseudomonadota</taxon>
        <taxon>Acidithiobacillia</taxon>
        <taxon>Acidithiobacillales</taxon>
        <taxon>Acidithiobacillaceae</taxon>
        <taxon>Acidithiobacillus</taxon>
    </lineage>
</organism>
<evidence type="ECO:0000259" key="1">
    <source>
        <dbReference type="Pfam" id="PF00174"/>
    </source>
</evidence>
<dbReference type="Gene3D" id="3.90.420.10">
    <property type="entry name" value="Oxidoreductase, molybdopterin-binding domain"/>
    <property type="match status" value="1"/>
</dbReference>
<dbReference type="InterPro" id="IPR036374">
    <property type="entry name" value="OxRdtase_Mopterin-bd_sf"/>
</dbReference>
<dbReference type="PANTHER" id="PTHR43032">
    <property type="entry name" value="PROTEIN-METHIONINE-SULFOXIDE REDUCTASE"/>
    <property type="match status" value="1"/>
</dbReference>
<feature type="domain" description="Oxidoreductase molybdopterin-binding" evidence="1">
    <location>
        <begin position="49"/>
        <end position="194"/>
    </location>
</feature>
<dbReference type="EMBL" id="LWSA01000253">
    <property type="protein sequence ID" value="OCX69322.1"/>
    <property type="molecule type" value="Genomic_DNA"/>
</dbReference>
<dbReference type="InterPro" id="IPR006311">
    <property type="entry name" value="TAT_signal"/>
</dbReference>
<dbReference type="SUPFAM" id="SSF56524">
    <property type="entry name" value="Oxidoreductase molybdopterin-binding domain"/>
    <property type="match status" value="1"/>
</dbReference>
<dbReference type="RefSeq" id="WP_024895563.1">
    <property type="nucleotide sequence ID" value="NZ_LWRY01000284.1"/>
</dbReference>
<protein>
    <submittedName>
        <fullName evidence="2">Molybdopterin-binding oxidoreductase</fullName>
    </submittedName>
</protein>
<comment type="caution">
    <text evidence="2">The sequence shown here is derived from an EMBL/GenBank/DDBJ whole genome shotgun (WGS) entry which is preliminary data.</text>
</comment>
<proteinExistence type="predicted"/>
<name>A0A1C2J8S2_ACITH</name>
<dbReference type="Pfam" id="PF00174">
    <property type="entry name" value="Oxidored_molyb"/>
    <property type="match status" value="1"/>
</dbReference>
<keyword evidence="5" id="KW-1185">Reference proteome</keyword>
<dbReference type="EMBL" id="LWRY01000284">
    <property type="protein sequence ID" value="OCX68004.1"/>
    <property type="molecule type" value="Genomic_DNA"/>
</dbReference>
<sequence>MSINRREFLRSAGGLILATGAGSLAYPALAWSDTKIPVFPEYYTYAGFYPKINPDTYRLETAGLINKPQTFTLPELYQLSKDREIETFHCVTGWIVNNVHWQGIALSHFLEQIQPQASARYVAFYSADGVYVDSLSMDQARAPGVILATHISGQPLLRKGGYPLRLLVPQMYGYKSVKWVNKIVLDSTLPQGTWEKDGYANNAYIKKGFSFMDLL</sequence>
<dbReference type="PROSITE" id="PS51318">
    <property type="entry name" value="TAT"/>
    <property type="match status" value="1"/>
</dbReference>